<evidence type="ECO:0000256" key="3">
    <source>
        <dbReference type="ARBA" id="ARBA00022806"/>
    </source>
</evidence>
<evidence type="ECO:0000256" key="2">
    <source>
        <dbReference type="ARBA" id="ARBA00022801"/>
    </source>
</evidence>
<evidence type="ECO:0000256" key="1">
    <source>
        <dbReference type="ARBA" id="ARBA00022741"/>
    </source>
</evidence>
<reference evidence="7" key="1">
    <citation type="submission" date="2022-10" db="EMBL/GenBank/DDBJ databases">
        <title>Two novel species of Flavobacterium.</title>
        <authorList>
            <person name="Liu Q."/>
            <person name="Xin Y.-H."/>
        </authorList>
    </citation>
    <scope>NUCLEOTIDE SEQUENCE</scope>
    <source>
        <strain evidence="7">LS1R47</strain>
    </source>
</reference>
<organism evidence="7 8">
    <name type="scientific">Flavobacterium frigoritolerans</name>
    <dbReference type="NCBI Taxonomy" id="2987686"/>
    <lineage>
        <taxon>Bacteria</taxon>
        <taxon>Pseudomonadati</taxon>
        <taxon>Bacteroidota</taxon>
        <taxon>Flavobacteriia</taxon>
        <taxon>Flavobacteriales</taxon>
        <taxon>Flavobacteriaceae</taxon>
        <taxon>Flavobacterium</taxon>
    </lineage>
</organism>
<accession>A0A9X2ZLK8</accession>
<evidence type="ECO:0000259" key="6">
    <source>
        <dbReference type="PROSITE" id="PS51194"/>
    </source>
</evidence>
<dbReference type="PANTHER" id="PTHR45766:SF6">
    <property type="entry name" value="SWI_SNF-RELATED MATRIX-ASSOCIATED ACTIN-DEPENDENT REGULATOR OF CHROMATIN SUBFAMILY A-LIKE PROTEIN 1"/>
    <property type="match status" value="1"/>
</dbReference>
<evidence type="ECO:0000256" key="4">
    <source>
        <dbReference type="ARBA" id="ARBA00022840"/>
    </source>
</evidence>
<dbReference type="AlphaFoldDB" id="A0A9X2ZLK8"/>
<dbReference type="InterPro" id="IPR049730">
    <property type="entry name" value="SNF2/RAD54-like_C"/>
</dbReference>
<dbReference type="RefSeq" id="WP_264287272.1">
    <property type="nucleotide sequence ID" value="NZ_JAOZEV010000008.1"/>
</dbReference>
<dbReference type="CDD" id="cd18793">
    <property type="entry name" value="SF2_C_SNF"/>
    <property type="match status" value="1"/>
</dbReference>
<dbReference type="SMART" id="SM00487">
    <property type="entry name" value="DEXDc"/>
    <property type="match status" value="1"/>
</dbReference>
<name>A0A9X2ZLK8_9FLAO</name>
<keyword evidence="3 7" id="KW-0347">Helicase</keyword>
<dbReference type="InterPro" id="IPR001650">
    <property type="entry name" value="Helicase_C-like"/>
</dbReference>
<dbReference type="GO" id="GO:0004386">
    <property type="term" value="F:helicase activity"/>
    <property type="evidence" value="ECO:0007669"/>
    <property type="project" value="UniProtKB-KW"/>
</dbReference>
<dbReference type="SUPFAM" id="SSF52540">
    <property type="entry name" value="P-loop containing nucleoside triphosphate hydrolases"/>
    <property type="match status" value="1"/>
</dbReference>
<dbReference type="PROSITE" id="PS51192">
    <property type="entry name" value="HELICASE_ATP_BIND_1"/>
    <property type="match status" value="1"/>
</dbReference>
<gene>
    <name evidence="7" type="ORF">OIU80_12150</name>
</gene>
<dbReference type="InterPro" id="IPR000330">
    <property type="entry name" value="SNF2_N"/>
</dbReference>
<dbReference type="InterPro" id="IPR014001">
    <property type="entry name" value="Helicase_ATP-bd"/>
</dbReference>
<keyword evidence="8" id="KW-1185">Reference proteome</keyword>
<feature type="domain" description="Helicase C-terminal" evidence="6">
    <location>
        <begin position="469"/>
        <end position="620"/>
    </location>
</feature>
<dbReference type="Pfam" id="PF00271">
    <property type="entry name" value="Helicase_C"/>
    <property type="match status" value="1"/>
</dbReference>
<dbReference type="InterPro" id="IPR038718">
    <property type="entry name" value="SNF2-like_sf"/>
</dbReference>
<dbReference type="CDD" id="cd18011">
    <property type="entry name" value="DEXDc_RapA"/>
    <property type="match status" value="1"/>
</dbReference>
<sequence>MNSNATYKPGTLVKYRNRDWMVLPSDDVEILSIRPLGGSEEETTGVYIPLATGTEKIQYAEFPEPKPNEIGSFESAKLLFDASRLSFRNAAGPFRCMGKLSFRPRSYQLVPLVMALKHDVVRLMIADDVGIGKTIEALIILKELMERGEIKRFAVICPPHLCEQWQLEIKGKLDIDAEIIRSSTAAQLDRKIPDDQSVFHHIPYQVISIDYIKADKRRGIFINDSPDFIIIDEAHTCALPEGSKSKTQQQRYNLLHDLADKTNKHILLLTATPHSGKDDEFRSLLGLLKKDFNKINFENLEQSDRKKIAKHFIQRKRENITRWLNEETLFPEREAKEIGYGLSLEHQLFYQGLVKFARGISSVENDDDKTRLLRSWAAIALIKGAMSSPAMAVEMLERRKEKLSEFEEVNEPSLENTLFEEYEFSGDFNRQDLMDSIEYKQNEIAELKELQQQALVLSGSPEDYKTKAAIKIIKDWIKEGFDPIVFCHYIATAHYVADLLRKELPKSIHVEAITSELADEQRKERIEIMGKKERRVLVATDCLSEGINLQEYFTAVLHYDLPWNPNRIEQREGRVDRYGQTAPIIKTYILYGEDNPMDTFVLEVLIKKVNEIKKSTGVSIPIGENSKSIMTEAAKRILYQEQTGFQQELFKDTKETVTNELELARRKGENLRSIFAHEGIDPELIKKDLEEVDEAIGDVKTVENFVRGAVDMLGGSCKWDDNYGFKLQPENLPPHIKRIFNGETIVKISFESPTPKGYTYIGRNNLFIEQLCQFLLAIAFEANPEYGRLARVCEIQSDEVSSKTTLVMFRVRNVIKEVNSKRESVAEEMYLWGYTAVDGTMKTLEFKETKKLLMEAIPLSNLSVERQTNTIENEMIRFHEMKSQFIDLATERADKLVEAHGRFKELIGGRRYEKTTPVLPPDVMGVYVLSPKPKAL</sequence>
<dbReference type="SMART" id="SM00490">
    <property type="entry name" value="HELICc"/>
    <property type="match status" value="1"/>
</dbReference>
<dbReference type="Proteomes" id="UP001151133">
    <property type="component" value="Unassembled WGS sequence"/>
</dbReference>
<feature type="domain" description="Helicase ATP-binding" evidence="5">
    <location>
        <begin position="114"/>
        <end position="291"/>
    </location>
</feature>
<dbReference type="PROSITE" id="PS51194">
    <property type="entry name" value="HELICASE_CTER"/>
    <property type="match status" value="1"/>
</dbReference>
<evidence type="ECO:0000313" key="8">
    <source>
        <dbReference type="Proteomes" id="UP001151133"/>
    </source>
</evidence>
<dbReference type="InterPro" id="IPR027417">
    <property type="entry name" value="P-loop_NTPase"/>
</dbReference>
<dbReference type="InterPro" id="IPR057342">
    <property type="entry name" value="DEXDc_RapA"/>
</dbReference>
<dbReference type="PANTHER" id="PTHR45766">
    <property type="entry name" value="DNA ANNEALING HELICASE AND ENDONUCLEASE ZRANB3 FAMILY MEMBER"/>
    <property type="match status" value="1"/>
</dbReference>
<keyword evidence="2" id="KW-0378">Hydrolase</keyword>
<dbReference type="GO" id="GO:0005524">
    <property type="term" value="F:ATP binding"/>
    <property type="evidence" value="ECO:0007669"/>
    <property type="project" value="UniProtKB-KW"/>
</dbReference>
<evidence type="ECO:0000313" key="7">
    <source>
        <dbReference type="EMBL" id="MCV9933035.1"/>
    </source>
</evidence>
<dbReference type="Gene3D" id="3.40.50.10810">
    <property type="entry name" value="Tandem AAA-ATPase domain"/>
    <property type="match status" value="1"/>
</dbReference>
<proteinExistence type="predicted"/>
<dbReference type="EMBL" id="JAOZEV010000008">
    <property type="protein sequence ID" value="MCV9933035.1"/>
    <property type="molecule type" value="Genomic_DNA"/>
</dbReference>
<dbReference type="Gene3D" id="3.40.50.300">
    <property type="entry name" value="P-loop containing nucleotide triphosphate hydrolases"/>
    <property type="match status" value="1"/>
</dbReference>
<comment type="caution">
    <text evidence="7">The sequence shown here is derived from an EMBL/GenBank/DDBJ whole genome shotgun (WGS) entry which is preliminary data.</text>
</comment>
<evidence type="ECO:0000259" key="5">
    <source>
        <dbReference type="PROSITE" id="PS51192"/>
    </source>
</evidence>
<dbReference type="Pfam" id="PF00176">
    <property type="entry name" value="SNF2-rel_dom"/>
    <property type="match status" value="1"/>
</dbReference>
<protein>
    <submittedName>
        <fullName evidence="7">DEAD/DEAH box helicase</fullName>
    </submittedName>
</protein>
<keyword evidence="4" id="KW-0067">ATP-binding</keyword>
<keyword evidence="1" id="KW-0547">Nucleotide-binding</keyword>
<dbReference type="GO" id="GO:0016787">
    <property type="term" value="F:hydrolase activity"/>
    <property type="evidence" value="ECO:0007669"/>
    <property type="project" value="UniProtKB-KW"/>
</dbReference>